<dbReference type="InterPro" id="IPR013784">
    <property type="entry name" value="Carb-bd-like_fold"/>
</dbReference>
<keyword evidence="2" id="KW-0472">Membrane</keyword>
<dbReference type="EMBL" id="BBNU01000011">
    <property type="protein sequence ID" value="GAL80527.1"/>
    <property type="molecule type" value="Genomic_DNA"/>
</dbReference>
<keyword evidence="3" id="KW-0998">Cell outer membrane</keyword>
<evidence type="ECO:0000313" key="6">
    <source>
        <dbReference type="Proteomes" id="UP000029643"/>
    </source>
</evidence>
<dbReference type="Gene3D" id="2.40.170.20">
    <property type="entry name" value="TonB-dependent receptor, beta-barrel domain"/>
    <property type="match status" value="1"/>
</dbReference>
<organism evidence="5 6">
    <name type="scientific">Algibacter lectus</name>
    <dbReference type="NCBI Taxonomy" id="221126"/>
    <lineage>
        <taxon>Bacteria</taxon>
        <taxon>Pseudomonadati</taxon>
        <taxon>Bacteroidota</taxon>
        <taxon>Flavobacteriia</taxon>
        <taxon>Flavobacteriales</taxon>
        <taxon>Flavobacteriaceae</taxon>
        <taxon>Algibacter</taxon>
    </lineage>
</organism>
<evidence type="ECO:0000256" key="1">
    <source>
        <dbReference type="ARBA" id="ARBA00004442"/>
    </source>
</evidence>
<evidence type="ECO:0000313" key="5">
    <source>
        <dbReference type="EMBL" id="GAL80527.1"/>
    </source>
</evidence>
<name>A0A090X622_9FLAO</name>
<accession>A0A090X622</accession>
<feature type="signal peptide" evidence="4">
    <location>
        <begin position="1"/>
        <end position="21"/>
    </location>
</feature>
<keyword evidence="5" id="KW-0675">Receptor</keyword>
<evidence type="ECO:0000256" key="2">
    <source>
        <dbReference type="ARBA" id="ARBA00023136"/>
    </source>
</evidence>
<dbReference type="GO" id="GO:0030246">
    <property type="term" value="F:carbohydrate binding"/>
    <property type="evidence" value="ECO:0007669"/>
    <property type="project" value="InterPro"/>
</dbReference>
<feature type="chain" id="PRO_5001866864" evidence="4">
    <location>
        <begin position="22"/>
        <end position="1051"/>
    </location>
</feature>
<dbReference type="Gene3D" id="2.60.40.1120">
    <property type="entry name" value="Carboxypeptidase-like, regulatory domain"/>
    <property type="match status" value="2"/>
</dbReference>
<dbReference type="SUPFAM" id="SSF49464">
    <property type="entry name" value="Carboxypeptidase regulatory domain-like"/>
    <property type="match status" value="1"/>
</dbReference>
<dbReference type="GO" id="GO:0009279">
    <property type="term" value="C:cell outer membrane"/>
    <property type="evidence" value="ECO:0007669"/>
    <property type="project" value="UniProtKB-SubCell"/>
</dbReference>
<comment type="subcellular location">
    <subcellularLocation>
        <location evidence="1">Cell outer membrane</location>
    </subcellularLocation>
</comment>
<keyword evidence="4" id="KW-0732">Signal</keyword>
<dbReference type="RefSeq" id="WP_042498861.1">
    <property type="nucleotide sequence ID" value="NZ_BBNU01000011.1"/>
</dbReference>
<dbReference type="Proteomes" id="UP000029643">
    <property type="component" value="Unassembled WGS sequence"/>
</dbReference>
<evidence type="ECO:0000256" key="4">
    <source>
        <dbReference type="SAM" id="SignalP"/>
    </source>
</evidence>
<reference evidence="5 6" key="1">
    <citation type="journal article" date="2014" name="Genome Announc.">
        <title>Draft Genome Sequences of Marine Flavobacterium Algibacter lectus Strains SS8 and NR4.</title>
        <authorList>
            <person name="Takatani N."/>
            <person name="Nakanishi M."/>
            <person name="Meirelles P."/>
            <person name="Mino S."/>
            <person name="Suda W."/>
            <person name="Oshima K."/>
            <person name="Hattori M."/>
            <person name="Ohkuma M."/>
            <person name="Hosokawa M."/>
            <person name="Miyashita K."/>
            <person name="Thompson F.L."/>
            <person name="Niwa A."/>
            <person name="Sawabe T."/>
            <person name="Sawabe T."/>
        </authorList>
    </citation>
    <scope>NUCLEOTIDE SEQUENCE [LARGE SCALE GENOMIC DNA]</scope>
    <source>
        <strain evidence="6">JCM19274</strain>
    </source>
</reference>
<dbReference type="InterPro" id="IPR036942">
    <property type="entry name" value="Beta-barrel_TonB_sf"/>
</dbReference>
<protein>
    <submittedName>
        <fullName evidence="5">Thiamin-regulated outer membrane receptor Omr1</fullName>
    </submittedName>
</protein>
<sequence>MIRFFYTLCFFCVCFSGWSQLASLKGNTIDNISKKPITDAFVIIENTKIIQKTNALGEFIIEEDLPIGKITVIIRKVGYVTRRFEIEIFEGKVANVKDINLYIEEEEDEDPEDKKIILSGTSLTGTVTHKQTKKVIKDARINIVGSFMTTTTDEDGYFVFNGNVPEGPIRIKVAKDEYTPKMYDIFINSGKIAYVDGITLGNDLYDIQNQQINTFTEDQLYADNNTVTNNAGFYQSSSDIFLNTAATQFSSAFYKVRGQDGSNGEVMINGVVNNSPLNGDTEWNSIGGLEEAMQNNYLSFGLSSSKYSLGGTLGNLNIDTRASSQRKGGKVSYFSSNRRFSHGVNATYATGRNANGFSLAVSATKRTAFNEGYFDGTPYDSNSLLISAESRINTNNAINFTGIFNATSRNGRSANTNEVFNLKDNKYNSNWGGTVNDEIHNSSAQSISQPPLLMLNHYLNLGPNTKVQTNVAYSFGTKARSRLDFNGASIDNANNISDSFGEDPNPSRASALPSFFADADNPDYEGANLAREAFQNNGQINWFDLFDTNINSNLSTSIYALYEDVEKHSNISVNSIADFKINSLLNINASVGYENYNTNNFARIKNLLGGQGYLDVNTIEGSGDEIQSDLLNPNRIVSTDDDFRYNYDLNRVAFKGFLQADYKYDQFDAFIGANLKYSNNTRDGNYQNGKSPYMSLGKGEEYTFLDYNVKLGVGVEVNSENKFSIRALYGKNAPNLNNIFLNARESDNPRDFSTIDFNTLPSGTLTSEDISGLEEFIDIVQTTNLSAEIKYEYSSPLLQASATAYFNQNSDGISNRTFLASSFNQNTSSTIQEVLTDVDKKYMGVELGLAYKLLKTLSLKSAVAIGDFRYAKNANLQYIISEGHVENLGEAALKNVHVSGTPSNVYSIGFEYKDEDNWWFEAMGNYFTGSYVDINPYFRSRDFFLDTDGAVFESFNTQDATALLKQEKLDNYLTINLFGGKYWEINNNHIGFKAGINNILGQKHELGGYETQGQIKYDALLEDSKREQPLYGNRYWKGYGATYFANIYYRF</sequence>
<evidence type="ECO:0000256" key="3">
    <source>
        <dbReference type="ARBA" id="ARBA00023237"/>
    </source>
</evidence>
<proteinExistence type="predicted"/>
<dbReference type="SUPFAM" id="SSF49452">
    <property type="entry name" value="Starch-binding domain-like"/>
    <property type="match status" value="1"/>
</dbReference>
<dbReference type="STRING" id="221126.SAMN04489722_101431"/>
<comment type="caution">
    <text evidence="5">The sequence shown here is derived from an EMBL/GenBank/DDBJ whole genome shotgun (WGS) entry which is preliminary data.</text>
</comment>
<gene>
    <name evidence="5" type="ORF">JCM19274_1153</name>
</gene>
<dbReference type="Pfam" id="PF13620">
    <property type="entry name" value="CarboxypepD_reg"/>
    <property type="match status" value="1"/>
</dbReference>
<dbReference type="InterPro" id="IPR008969">
    <property type="entry name" value="CarboxyPept-like_regulatory"/>
</dbReference>
<dbReference type="AlphaFoldDB" id="A0A090X622"/>
<dbReference type="SUPFAM" id="SSF56935">
    <property type="entry name" value="Porins"/>
    <property type="match status" value="1"/>
</dbReference>